<dbReference type="GO" id="GO:0004386">
    <property type="term" value="F:helicase activity"/>
    <property type="evidence" value="ECO:0007669"/>
    <property type="project" value="UniProtKB-KW"/>
</dbReference>
<accession>A0A8X7BW33</accession>
<protein>
    <submittedName>
        <fullName evidence="3">Putative helicase senataxin</fullName>
    </submittedName>
</protein>
<feature type="domain" description="DNA2/NAM7 helicase helicase" evidence="2">
    <location>
        <begin position="7"/>
        <end position="170"/>
    </location>
</feature>
<keyword evidence="4" id="KW-1185">Reference proteome</keyword>
<dbReference type="Pfam" id="PF13086">
    <property type="entry name" value="AAA_11"/>
    <property type="match status" value="1"/>
</dbReference>
<dbReference type="GO" id="GO:0016604">
    <property type="term" value="C:nuclear body"/>
    <property type="evidence" value="ECO:0007669"/>
    <property type="project" value="TreeGrafter"/>
</dbReference>
<dbReference type="InterPro" id="IPR027417">
    <property type="entry name" value="P-loop_NTPase"/>
</dbReference>
<name>A0A8X7BW33_9ARAC</name>
<dbReference type="SUPFAM" id="SSF52540">
    <property type="entry name" value="P-loop containing nucleoside triphosphate hydrolases"/>
    <property type="match status" value="1"/>
</dbReference>
<keyword evidence="3" id="KW-0067">ATP-binding</keyword>
<dbReference type="PANTHER" id="PTHR10887:SF495">
    <property type="entry name" value="HELICASE SENATAXIN ISOFORM X1-RELATED"/>
    <property type="match status" value="1"/>
</dbReference>
<dbReference type="OrthoDB" id="6436436at2759"/>
<sequence length="193" mass="22526">MERSSYKYLRIKLLRLGLQNKVSQKMQPYTLDAQYAKNIINKEREKEQFQSYFLPLLNQNNDAAQLKLKSLIEKYKQLRDELDLLKSNKENYQHRLLEKSQIVFTTLSWCSWLLLTKACKPYSATSFSCCIIDDDAQCTEMEIFQLLALDINKLILVGDPVQFPAVILSKTAASLGWGRSLFERFISYFSKTD</sequence>
<keyword evidence="3" id="KW-0547">Nucleotide-binding</keyword>
<dbReference type="PANTHER" id="PTHR10887">
    <property type="entry name" value="DNA2/NAM7 HELICASE FAMILY"/>
    <property type="match status" value="1"/>
</dbReference>
<keyword evidence="3" id="KW-0378">Hydrolase</keyword>
<evidence type="ECO:0000313" key="3">
    <source>
        <dbReference type="EMBL" id="GFY44777.1"/>
    </source>
</evidence>
<comment type="caution">
    <text evidence="3">The sequence shown here is derived from an EMBL/GenBank/DDBJ whole genome shotgun (WGS) entry which is preliminary data.</text>
</comment>
<dbReference type="GO" id="GO:0001147">
    <property type="term" value="F:transcription termination site sequence-specific DNA binding"/>
    <property type="evidence" value="ECO:0007669"/>
    <property type="project" value="TreeGrafter"/>
</dbReference>
<organism evidence="3 4">
    <name type="scientific">Trichonephila inaurata madagascariensis</name>
    <dbReference type="NCBI Taxonomy" id="2747483"/>
    <lineage>
        <taxon>Eukaryota</taxon>
        <taxon>Metazoa</taxon>
        <taxon>Ecdysozoa</taxon>
        <taxon>Arthropoda</taxon>
        <taxon>Chelicerata</taxon>
        <taxon>Arachnida</taxon>
        <taxon>Araneae</taxon>
        <taxon>Araneomorphae</taxon>
        <taxon>Entelegynae</taxon>
        <taxon>Araneoidea</taxon>
        <taxon>Nephilidae</taxon>
        <taxon>Trichonephila</taxon>
        <taxon>Trichonephila inaurata</taxon>
    </lineage>
</organism>
<dbReference type="InterPro" id="IPR045055">
    <property type="entry name" value="DNA2/NAM7-like"/>
</dbReference>
<dbReference type="EMBL" id="BMAV01004414">
    <property type="protein sequence ID" value="GFY44777.1"/>
    <property type="molecule type" value="Genomic_DNA"/>
</dbReference>
<dbReference type="Gene3D" id="3.40.50.300">
    <property type="entry name" value="P-loop containing nucleotide triphosphate hydrolases"/>
    <property type="match status" value="1"/>
</dbReference>
<dbReference type="GO" id="GO:0006369">
    <property type="term" value="P:termination of RNA polymerase II transcription"/>
    <property type="evidence" value="ECO:0007669"/>
    <property type="project" value="TreeGrafter"/>
</dbReference>
<feature type="coiled-coil region" evidence="1">
    <location>
        <begin position="54"/>
        <end position="95"/>
    </location>
</feature>
<keyword evidence="3" id="KW-0347">Helicase</keyword>
<proteinExistence type="predicted"/>
<gene>
    <name evidence="3" type="primary">SETX_4</name>
    <name evidence="3" type="ORF">TNIN_431721</name>
</gene>
<dbReference type="Proteomes" id="UP000886998">
    <property type="component" value="Unassembled WGS sequence"/>
</dbReference>
<reference evidence="3" key="1">
    <citation type="submission" date="2020-08" db="EMBL/GenBank/DDBJ databases">
        <title>Multicomponent nature underlies the extraordinary mechanical properties of spider dragline silk.</title>
        <authorList>
            <person name="Kono N."/>
            <person name="Nakamura H."/>
            <person name="Mori M."/>
            <person name="Yoshida Y."/>
            <person name="Ohtoshi R."/>
            <person name="Malay A.D."/>
            <person name="Moran D.A.P."/>
            <person name="Tomita M."/>
            <person name="Numata K."/>
            <person name="Arakawa K."/>
        </authorList>
    </citation>
    <scope>NUCLEOTIDE SEQUENCE</scope>
</reference>
<evidence type="ECO:0000256" key="1">
    <source>
        <dbReference type="SAM" id="Coils"/>
    </source>
</evidence>
<evidence type="ECO:0000313" key="4">
    <source>
        <dbReference type="Proteomes" id="UP000886998"/>
    </source>
</evidence>
<dbReference type="AlphaFoldDB" id="A0A8X7BW33"/>
<keyword evidence="1" id="KW-0175">Coiled coil</keyword>
<evidence type="ECO:0000259" key="2">
    <source>
        <dbReference type="Pfam" id="PF13086"/>
    </source>
</evidence>
<dbReference type="InterPro" id="IPR041677">
    <property type="entry name" value="DNA2/NAM7_AAA_11"/>
</dbReference>